<dbReference type="Proteomes" id="UP000677228">
    <property type="component" value="Unassembled WGS sequence"/>
</dbReference>
<evidence type="ECO:0000259" key="1">
    <source>
        <dbReference type="Pfam" id="PF19038"/>
    </source>
</evidence>
<dbReference type="InterPro" id="IPR026069">
    <property type="entry name" value="Fuzzy"/>
</dbReference>
<dbReference type="PANTHER" id="PTHR13559">
    <property type="entry name" value="INTRACELLULAR TRAFFIC PROTEIN-RELATED"/>
    <property type="match status" value="1"/>
</dbReference>
<feature type="non-terminal residue" evidence="3">
    <location>
        <position position="1"/>
    </location>
</feature>
<gene>
    <name evidence="2" type="ORF">OVA965_LOCUS37174</name>
    <name evidence="3" type="ORF">TMI583_LOCUS38236</name>
</gene>
<dbReference type="EMBL" id="CAJOBA010056745">
    <property type="protein sequence ID" value="CAF4294646.1"/>
    <property type="molecule type" value="Genomic_DNA"/>
</dbReference>
<dbReference type="GO" id="GO:0016192">
    <property type="term" value="P:vesicle-mediated transport"/>
    <property type="evidence" value="ECO:0007669"/>
    <property type="project" value="InterPro"/>
</dbReference>
<dbReference type="EMBL" id="CAJNOK010034697">
    <property type="protein sequence ID" value="CAF1506453.1"/>
    <property type="molecule type" value="Genomic_DNA"/>
</dbReference>
<accession>A0A8S2U2H1</accession>
<reference evidence="3" key="1">
    <citation type="submission" date="2021-02" db="EMBL/GenBank/DDBJ databases">
        <authorList>
            <person name="Nowell W R."/>
        </authorList>
    </citation>
    <scope>NUCLEOTIDE SEQUENCE</scope>
</reference>
<dbReference type="PANTHER" id="PTHR13559:SF1">
    <property type="entry name" value="PROTEIN FUZZY HOMOLOG"/>
    <property type="match status" value="1"/>
</dbReference>
<dbReference type="AlphaFoldDB" id="A0A8S2U2H1"/>
<protein>
    <recommendedName>
        <fullName evidence="1">FUZ/MON1/HPS1 third Longin domain-containing protein</fullName>
    </recommendedName>
</protein>
<name>A0A8S2U2H1_9BILA</name>
<evidence type="ECO:0000313" key="4">
    <source>
        <dbReference type="Proteomes" id="UP000682733"/>
    </source>
</evidence>
<evidence type="ECO:0000313" key="3">
    <source>
        <dbReference type="EMBL" id="CAF4294646.1"/>
    </source>
</evidence>
<evidence type="ECO:0000313" key="2">
    <source>
        <dbReference type="EMBL" id="CAF1506453.1"/>
    </source>
</evidence>
<feature type="domain" description="FUZ/MON1/HPS1 third Longin" evidence="1">
    <location>
        <begin position="240"/>
        <end position="352"/>
    </location>
</feature>
<proteinExistence type="predicted"/>
<comment type="caution">
    <text evidence="3">The sequence shown here is derived from an EMBL/GenBank/DDBJ whole genome shotgun (WGS) entry which is preliminary data.</text>
</comment>
<dbReference type="InterPro" id="IPR043970">
    <property type="entry name" value="FUZ/MON1/HPS1_longin_3"/>
</dbReference>
<sequence>VCHSDDCTIHFHEYNKHILMCLLQPSSYNIPVVYTEWKFVLLRTLITMIYGYDLIDQMSQSNIQRLIYEFNLVKPYVDLMLNDKTQTFGDLCQCNDTICGFERTQMFTCLKLITDQLKCDYVCITLSNRIIVSSPNWSKLKLNEQYVLQLLIAYNPEFKFIRDYAVYIESVDRTHNYRLITVRLIGHLHVSLLCSNEPKLNVFENTIETIFRPHIEYIQNISSLLYPRAIHDSVQFDHSILALLYINRQTHYCVSTLHPIPTTVTKQDIVEQRFLNLKLFYMQMISRTSETLIPHTEPLTTTVNEMYMINDDHKCYYLKENNYELFILYSNSIPNIALRGISRKTLTLLKKHL</sequence>
<dbReference type="Pfam" id="PF19038">
    <property type="entry name" value="Fuz_longin_3"/>
    <property type="match status" value="1"/>
</dbReference>
<organism evidence="3 4">
    <name type="scientific">Didymodactylos carnosus</name>
    <dbReference type="NCBI Taxonomy" id="1234261"/>
    <lineage>
        <taxon>Eukaryota</taxon>
        <taxon>Metazoa</taxon>
        <taxon>Spiralia</taxon>
        <taxon>Gnathifera</taxon>
        <taxon>Rotifera</taxon>
        <taxon>Eurotatoria</taxon>
        <taxon>Bdelloidea</taxon>
        <taxon>Philodinida</taxon>
        <taxon>Philodinidae</taxon>
        <taxon>Didymodactylos</taxon>
    </lineage>
</organism>
<dbReference type="Proteomes" id="UP000682733">
    <property type="component" value="Unassembled WGS sequence"/>
</dbReference>
<dbReference type="GO" id="GO:1905515">
    <property type="term" value="P:non-motile cilium assembly"/>
    <property type="evidence" value="ECO:0007669"/>
    <property type="project" value="TreeGrafter"/>
</dbReference>